<protein>
    <recommendedName>
        <fullName evidence="4">Lysyl-tRNA synthetase</fullName>
    </recommendedName>
</protein>
<organism evidence="2 3">
    <name type="scientific">Glutamicibacter nicotianae</name>
    <name type="common">Arthrobacter nicotianae</name>
    <dbReference type="NCBI Taxonomy" id="37929"/>
    <lineage>
        <taxon>Bacteria</taxon>
        <taxon>Bacillati</taxon>
        <taxon>Actinomycetota</taxon>
        <taxon>Actinomycetes</taxon>
        <taxon>Micrococcales</taxon>
        <taxon>Micrococcaceae</taxon>
        <taxon>Glutamicibacter</taxon>
    </lineage>
</organism>
<evidence type="ECO:0000256" key="1">
    <source>
        <dbReference type="SAM" id="Phobius"/>
    </source>
</evidence>
<keyword evidence="1" id="KW-0812">Transmembrane</keyword>
<dbReference type="Proteomes" id="UP000316242">
    <property type="component" value="Unassembled WGS sequence"/>
</dbReference>
<dbReference type="RefSeq" id="WP_170214662.1">
    <property type="nucleotide sequence ID" value="NZ_BAAAWM010000001.1"/>
</dbReference>
<evidence type="ECO:0000313" key="2">
    <source>
        <dbReference type="EMBL" id="GEC13670.1"/>
    </source>
</evidence>
<keyword evidence="1" id="KW-1133">Transmembrane helix</keyword>
<gene>
    <name evidence="2" type="ORF">ANI01nite_28730</name>
</gene>
<keyword evidence="3" id="KW-1185">Reference proteome</keyword>
<sequence>MPYIEAIVPTICLALLFWYVMKAITNADRKERQAEAEADALIQNGSDSNNPVNGN</sequence>
<dbReference type="EMBL" id="BJNE01000016">
    <property type="protein sequence ID" value="GEC13670.1"/>
    <property type="molecule type" value="Genomic_DNA"/>
</dbReference>
<name>A0ABQ0RPD4_GLUNI</name>
<proteinExistence type="predicted"/>
<evidence type="ECO:0008006" key="4">
    <source>
        <dbReference type="Google" id="ProtNLM"/>
    </source>
</evidence>
<accession>A0ABQ0RPD4</accession>
<keyword evidence="1" id="KW-0472">Membrane</keyword>
<comment type="caution">
    <text evidence="2">The sequence shown here is derived from an EMBL/GenBank/DDBJ whole genome shotgun (WGS) entry which is preliminary data.</text>
</comment>
<feature type="transmembrane region" description="Helical" evidence="1">
    <location>
        <begin position="6"/>
        <end position="24"/>
    </location>
</feature>
<evidence type="ECO:0000313" key="3">
    <source>
        <dbReference type="Proteomes" id="UP000316242"/>
    </source>
</evidence>
<reference evidence="2 3" key="1">
    <citation type="submission" date="2019-06" db="EMBL/GenBank/DDBJ databases">
        <title>Whole genome shotgun sequence of Glutamicibacter nicotianae NBRC 14234.</title>
        <authorList>
            <person name="Hosoyama A."/>
            <person name="Uohara A."/>
            <person name="Ohji S."/>
            <person name="Ichikawa N."/>
        </authorList>
    </citation>
    <scope>NUCLEOTIDE SEQUENCE [LARGE SCALE GENOMIC DNA]</scope>
    <source>
        <strain evidence="2 3">NBRC 14234</strain>
    </source>
</reference>